<organism evidence="2">
    <name type="scientific">Bactrocera latifrons</name>
    <name type="common">Malaysian fruit fly</name>
    <name type="synonym">Chaetodacus latifrons</name>
    <dbReference type="NCBI Taxonomy" id="174628"/>
    <lineage>
        <taxon>Eukaryota</taxon>
        <taxon>Metazoa</taxon>
        <taxon>Ecdysozoa</taxon>
        <taxon>Arthropoda</taxon>
        <taxon>Hexapoda</taxon>
        <taxon>Insecta</taxon>
        <taxon>Pterygota</taxon>
        <taxon>Neoptera</taxon>
        <taxon>Endopterygota</taxon>
        <taxon>Diptera</taxon>
        <taxon>Brachycera</taxon>
        <taxon>Muscomorpha</taxon>
        <taxon>Tephritoidea</taxon>
        <taxon>Tephritidae</taxon>
        <taxon>Bactrocera</taxon>
        <taxon>Bactrocera</taxon>
    </lineage>
</organism>
<proteinExistence type="predicted"/>
<gene>
    <name evidence="2" type="ORF">c2_g3_i6</name>
</gene>
<accession>A0A0K8U2S7</accession>
<evidence type="ECO:0000313" key="2">
    <source>
        <dbReference type="EMBL" id="JAI20823.1"/>
    </source>
</evidence>
<feature type="transmembrane region" description="Helical" evidence="1">
    <location>
        <begin position="185"/>
        <end position="204"/>
    </location>
</feature>
<sequence length="221" mass="25359">MSQAELNKCTKSLNNHLICKGKSPWQPALDQTCELSALLKNAHTNCKYEEVTKSIFWSELFEENTWIFKVFKNSTIHLDCQKGKTQILDIPAQGILSIKAGCTARYESIILIGMQIFKVQSDIKPTLDPIVTTIKEIAEDHITTLQISRIDDNEEQRKLRESIEKISNNELKLSELNLRNHSGHISLVLVIIIILCLLILYFRYKCKANHTDRIIVNIPNR</sequence>
<reference evidence="2" key="1">
    <citation type="submission" date="2015-06" db="EMBL/GenBank/DDBJ databases">
        <authorList>
            <person name="Hoefler B.C."/>
            <person name="Straight P.D."/>
        </authorList>
    </citation>
    <scope>NUCLEOTIDE SEQUENCE</scope>
</reference>
<keyword evidence="1" id="KW-0812">Transmembrane</keyword>
<keyword evidence="1" id="KW-0472">Membrane</keyword>
<evidence type="ECO:0008006" key="3">
    <source>
        <dbReference type="Google" id="ProtNLM"/>
    </source>
</evidence>
<evidence type="ECO:0000256" key="1">
    <source>
        <dbReference type="SAM" id="Phobius"/>
    </source>
</evidence>
<protein>
    <recommendedName>
        <fullName evidence="3">Envelope fusion protein</fullName>
    </recommendedName>
</protein>
<dbReference type="AlphaFoldDB" id="A0A0K8U2S7"/>
<name>A0A0K8U2S7_BACLA</name>
<keyword evidence="1" id="KW-1133">Transmembrane helix</keyword>
<dbReference type="EMBL" id="GDHF01031491">
    <property type="protein sequence ID" value="JAI20823.1"/>
    <property type="molecule type" value="Transcribed_RNA"/>
</dbReference>